<keyword evidence="3" id="KW-0479">Metal-binding</keyword>
<dbReference type="EMBL" id="SMAI01000004">
    <property type="protein sequence ID" value="TCT05458.1"/>
    <property type="molecule type" value="Genomic_DNA"/>
</dbReference>
<evidence type="ECO:0000256" key="5">
    <source>
        <dbReference type="ARBA" id="ARBA00022964"/>
    </source>
</evidence>
<proteinExistence type="inferred from homology"/>
<dbReference type="GO" id="GO:0051213">
    <property type="term" value="F:dioxygenase activity"/>
    <property type="evidence" value="ECO:0007669"/>
    <property type="project" value="UniProtKB-KW"/>
</dbReference>
<evidence type="ECO:0000256" key="3">
    <source>
        <dbReference type="ARBA" id="ARBA00022723"/>
    </source>
</evidence>
<evidence type="ECO:0000256" key="2">
    <source>
        <dbReference type="ARBA" id="ARBA00008784"/>
    </source>
</evidence>
<keyword evidence="11" id="KW-1185">Reference proteome</keyword>
<keyword evidence="5 8" id="KW-0223">Dioxygenase</keyword>
<keyword evidence="7 8" id="KW-0408">Iron</keyword>
<dbReference type="InterPro" id="IPR000486">
    <property type="entry name" value="Xdiol_ring_cleave_dOase_1/2"/>
</dbReference>
<feature type="domain" description="VOC" evidence="9">
    <location>
        <begin position="149"/>
        <end position="267"/>
    </location>
</feature>
<dbReference type="PANTHER" id="PTHR21366">
    <property type="entry name" value="GLYOXALASE FAMILY PROTEIN"/>
    <property type="match status" value="1"/>
</dbReference>
<dbReference type="OrthoDB" id="9803142at2"/>
<dbReference type="Gene3D" id="3.10.180.10">
    <property type="entry name" value="2,3-Dihydroxybiphenyl 1,2-Dioxygenase, domain 1"/>
    <property type="match status" value="2"/>
</dbReference>
<evidence type="ECO:0000313" key="10">
    <source>
        <dbReference type="EMBL" id="TCT05458.1"/>
    </source>
</evidence>
<name>A0A4V2UY00_9HYPH</name>
<sequence length="333" mass="37797">MSVPQTNFKSPFRFRRASHAVLTSRDLPKSREFYTEVLGLVVSDEDADTLYLRGLEERAHHSLVIKRTVGRPMCERIGLRVFDEEDLDRARHTFEKLQLACEVVDLPFQGRTLHTRDVMGVPLEIVASMEHRPRRDMQVQEHKGGAARRFDHYQITAPDIRKLADFYTGLGCRIADYLMAGDHPVGVFLQMKDTPYDLVFLERDGPAYHHCGYVIPDVQSMLRACDTLGELGWGDCVEYGPGKHSVGHSYYVYLLDPDGHRVELLLPPIVYMDGDDAPHVWDVTQVPRATEAWGLPPRRSWFSNRSPFPDVEVTHPAPGGSPVSLEDFLQMAG</sequence>
<comment type="caution">
    <text evidence="10">The sequence shown here is derived from an EMBL/GenBank/DDBJ whole genome shotgun (WGS) entry which is preliminary data.</text>
</comment>
<dbReference type="Proteomes" id="UP000294664">
    <property type="component" value="Unassembled WGS sequence"/>
</dbReference>
<evidence type="ECO:0000256" key="4">
    <source>
        <dbReference type="ARBA" id="ARBA00022797"/>
    </source>
</evidence>
<dbReference type="Pfam" id="PF00903">
    <property type="entry name" value="Glyoxalase"/>
    <property type="match status" value="2"/>
</dbReference>
<dbReference type="RefSeq" id="WP_132030812.1">
    <property type="nucleotide sequence ID" value="NZ_SMAI01000004.1"/>
</dbReference>
<evidence type="ECO:0000256" key="1">
    <source>
        <dbReference type="ARBA" id="ARBA00001954"/>
    </source>
</evidence>
<comment type="similarity">
    <text evidence="2 8">Belongs to the extradiol ring-cleavage dioxygenase family.</text>
</comment>
<protein>
    <submittedName>
        <fullName evidence="10">Catechol 2,3-dioxygenase</fullName>
    </submittedName>
</protein>
<dbReference type="PROSITE" id="PS51819">
    <property type="entry name" value="VOC"/>
    <property type="match status" value="2"/>
</dbReference>
<evidence type="ECO:0000256" key="6">
    <source>
        <dbReference type="ARBA" id="ARBA00023002"/>
    </source>
</evidence>
<keyword evidence="4 8" id="KW-0058">Aromatic hydrocarbons catabolism</keyword>
<gene>
    <name evidence="10" type="ORF">EDC64_10414</name>
</gene>
<evidence type="ECO:0000259" key="9">
    <source>
        <dbReference type="PROSITE" id="PS51819"/>
    </source>
</evidence>
<dbReference type="PROSITE" id="PS00082">
    <property type="entry name" value="EXTRADIOL_DIOXYGENAS"/>
    <property type="match status" value="1"/>
</dbReference>
<dbReference type="InterPro" id="IPR050383">
    <property type="entry name" value="GlyoxalaseI/FosfomycinResist"/>
</dbReference>
<dbReference type="InterPro" id="IPR037523">
    <property type="entry name" value="VOC_core"/>
</dbReference>
<feature type="domain" description="VOC" evidence="9">
    <location>
        <begin position="16"/>
        <end position="128"/>
    </location>
</feature>
<evidence type="ECO:0000256" key="8">
    <source>
        <dbReference type="RuleBase" id="RU000683"/>
    </source>
</evidence>
<evidence type="ECO:0000256" key="7">
    <source>
        <dbReference type="ARBA" id="ARBA00023004"/>
    </source>
</evidence>
<keyword evidence="6 8" id="KW-0560">Oxidoreductase</keyword>
<dbReference type="InterPro" id="IPR004360">
    <property type="entry name" value="Glyas_Fos-R_dOase_dom"/>
</dbReference>
<dbReference type="AlphaFoldDB" id="A0A4V2UY00"/>
<organism evidence="10 11">
    <name type="scientific">Aquabacter spiritensis</name>
    <dbReference type="NCBI Taxonomy" id="933073"/>
    <lineage>
        <taxon>Bacteria</taxon>
        <taxon>Pseudomonadati</taxon>
        <taxon>Pseudomonadota</taxon>
        <taxon>Alphaproteobacteria</taxon>
        <taxon>Hyphomicrobiales</taxon>
        <taxon>Xanthobacteraceae</taxon>
        <taxon>Aquabacter</taxon>
    </lineage>
</organism>
<comment type="cofactor">
    <cofactor evidence="1 8">
        <name>Fe(2+)</name>
        <dbReference type="ChEBI" id="CHEBI:29033"/>
    </cofactor>
</comment>
<accession>A0A4V2UY00</accession>
<evidence type="ECO:0000313" key="11">
    <source>
        <dbReference type="Proteomes" id="UP000294664"/>
    </source>
</evidence>
<reference evidence="10 11" key="1">
    <citation type="submission" date="2019-03" db="EMBL/GenBank/DDBJ databases">
        <title>Genomic Encyclopedia of Type Strains, Phase IV (KMG-IV): sequencing the most valuable type-strain genomes for metagenomic binning, comparative biology and taxonomic classification.</title>
        <authorList>
            <person name="Goeker M."/>
        </authorList>
    </citation>
    <scope>NUCLEOTIDE SEQUENCE [LARGE SCALE GENOMIC DNA]</scope>
    <source>
        <strain evidence="10 11">DSM 9035</strain>
    </source>
</reference>
<dbReference type="InterPro" id="IPR029068">
    <property type="entry name" value="Glyas_Bleomycin-R_OHBP_Dase"/>
</dbReference>
<dbReference type="GO" id="GO:0008198">
    <property type="term" value="F:ferrous iron binding"/>
    <property type="evidence" value="ECO:0007669"/>
    <property type="project" value="InterPro"/>
</dbReference>
<dbReference type="SUPFAM" id="SSF54593">
    <property type="entry name" value="Glyoxalase/Bleomycin resistance protein/Dihydroxybiphenyl dioxygenase"/>
    <property type="match status" value="1"/>
</dbReference>